<dbReference type="EMBL" id="MU629423">
    <property type="protein sequence ID" value="KAJ1257319.1"/>
    <property type="molecule type" value="Genomic_DNA"/>
</dbReference>
<dbReference type="PANTHER" id="PTHR46148:SF52">
    <property type="entry name" value="OS04G0603800 PROTEIN"/>
    <property type="match status" value="1"/>
</dbReference>
<evidence type="ECO:0000313" key="3">
    <source>
        <dbReference type="EMBL" id="KAJ1257319.1"/>
    </source>
</evidence>
<dbReference type="OrthoDB" id="5554229at2759"/>
<reference evidence="3 4" key="1">
    <citation type="submission" date="2022-10" db="EMBL/GenBank/DDBJ databases">
        <title>WGS assembly of Paspalum vaginatum 540-79.</title>
        <authorList>
            <person name="Sun G."/>
            <person name="Wase N."/>
            <person name="Shu S."/>
            <person name="Jenkins J."/>
            <person name="Zhou B."/>
            <person name="Torres-Rodriguez J."/>
            <person name="Chen C."/>
            <person name="Sandor L."/>
            <person name="Plott C."/>
            <person name="Yoshinga Y."/>
            <person name="Daum C."/>
            <person name="Qi P."/>
            <person name="Barry K."/>
            <person name="Lipzen A."/>
            <person name="Berry L."/>
            <person name="Pedersen C."/>
            <person name="Gottilla T."/>
            <person name="Foltz A."/>
            <person name="Yu H."/>
            <person name="O'Malley R."/>
            <person name="Zhang C."/>
            <person name="Devos K."/>
            <person name="Sigmon B."/>
            <person name="Yu B."/>
            <person name="Obata T."/>
            <person name="Schmutz J."/>
            <person name="Schnable J."/>
        </authorList>
    </citation>
    <scope>NUCLEOTIDE SEQUENCE [LARGE SCALE GENOMIC DNA]</scope>
    <source>
        <strain evidence="4">cv. 540-79</strain>
    </source>
</reference>
<dbReference type="PANTHER" id="PTHR46148">
    <property type="entry name" value="CHROMO DOMAIN-CONTAINING PROTEIN"/>
    <property type="match status" value="1"/>
</dbReference>
<name>A0A9W8CFA3_9POAL</name>
<keyword evidence="4" id="KW-1185">Reference proteome</keyword>
<gene>
    <name evidence="3" type="ORF">BS78_K102900</name>
</gene>
<feature type="domain" description="Tf2-1-like SH3-like" evidence="2">
    <location>
        <begin position="17"/>
        <end position="80"/>
    </location>
</feature>
<accession>A0A9W8CFA3</accession>
<dbReference type="InterPro" id="IPR056924">
    <property type="entry name" value="SH3_Tf2-1"/>
</dbReference>
<organism evidence="3 4">
    <name type="scientific">Paspalum vaginatum</name>
    <name type="common">seashore paspalum</name>
    <dbReference type="NCBI Taxonomy" id="158149"/>
    <lineage>
        <taxon>Eukaryota</taxon>
        <taxon>Viridiplantae</taxon>
        <taxon>Streptophyta</taxon>
        <taxon>Embryophyta</taxon>
        <taxon>Tracheophyta</taxon>
        <taxon>Spermatophyta</taxon>
        <taxon>Magnoliopsida</taxon>
        <taxon>Liliopsida</taxon>
        <taxon>Poales</taxon>
        <taxon>Poaceae</taxon>
        <taxon>PACMAD clade</taxon>
        <taxon>Panicoideae</taxon>
        <taxon>Andropogonodae</taxon>
        <taxon>Paspaleae</taxon>
        <taxon>Paspalinae</taxon>
        <taxon>Paspalum</taxon>
    </lineage>
</organism>
<feature type="region of interest" description="Disordered" evidence="1">
    <location>
        <begin position="109"/>
        <end position="130"/>
    </location>
</feature>
<proteinExistence type="predicted"/>
<evidence type="ECO:0000256" key="1">
    <source>
        <dbReference type="SAM" id="MobiDB-lite"/>
    </source>
</evidence>
<feature type="compositionally biased region" description="Polar residues" evidence="1">
    <location>
        <begin position="121"/>
        <end position="130"/>
    </location>
</feature>
<evidence type="ECO:0000259" key="2">
    <source>
        <dbReference type="Pfam" id="PF24626"/>
    </source>
</evidence>
<evidence type="ECO:0000313" key="4">
    <source>
        <dbReference type="Proteomes" id="UP001164776"/>
    </source>
</evidence>
<comment type="caution">
    <text evidence="3">The sequence shown here is derived from an EMBL/GenBank/DDBJ whole genome shotgun (WGS) entry which is preliminary data.</text>
</comment>
<sequence length="130" mass="14994">MKQQADKGHSERVFQEGDEVYLKLQPYIQWSVVNRASYKLSFKYFGPYQVMRKINDVAYELKLSEGSTIHPVFHVSQLKPPVRPTMQMKHTSRKNFHWRQLGDKLLKKGANVSNVEVGPRTASSNEEGGE</sequence>
<protein>
    <recommendedName>
        <fullName evidence="2">Tf2-1-like SH3-like domain-containing protein</fullName>
    </recommendedName>
</protein>
<dbReference type="AlphaFoldDB" id="A0A9W8CFA3"/>
<dbReference type="Pfam" id="PF24626">
    <property type="entry name" value="SH3_Tf2-1"/>
    <property type="match status" value="1"/>
</dbReference>
<dbReference type="Proteomes" id="UP001164776">
    <property type="component" value="Unassembled WGS sequence"/>
</dbReference>